<proteinExistence type="predicted"/>
<reference evidence="1 2" key="1">
    <citation type="submission" date="2023-07" db="EMBL/GenBank/DDBJ databases">
        <title>Genomic Encyclopedia of Type Strains, Phase IV (KMG-IV): sequencing the most valuable type-strain genomes for metagenomic binning, comparative biology and taxonomic classification.</title>
        <authorList>
            <person name="Goeker M."/>
        </authorList>
    </citation>
    <scope>NUCLEOTIDE SEQUENCE [LARGE SCALE GENOMIC DNA]</scope>
    <source>
        <strain evidence="1 2">DSM 19619</strain>
    </source>
</reference>
<comment type="caution">
    <text evidence="1">The sequence shown here is derived from an EMBL/GenBank/DDBJ whole genome shotgun (WGS) entry which is preliminary data.</text>
</comment>
<name>A0ABU0J8Q2_9HYPH</name>
<protein>
    <recommendedName>
        <fullName evidence="3">Thioesterase domain-containing protein</fullName>
    </recommendedName>
</protein>
<dbReference type="InterPro" id="IPR029058">
    <property type="entry name" value="AB_hydrolase_fold"/>
</dbReference>
<evidence type="ECO:0000313" key="2">
    <source>
        <dbReference type="Proteomes" id="UP001242480"/>
    </source>
</evidence>
<dbReference type="SUPFAM" id="SSF53474">
    <property type="entry name" value="alpha/beta-Hydrolases"/>
    <property type="match status" value="1"/>
</dbReference>
<sequence>MVFIPGGGHLARVFYGYPGGISEDFVDHWLAEAGFGMLTVSVPVGPRFGQAFETGLTRPDWAEAIATCAEEAIEADGQSRSVVILPWSLGGSIVGHLVDSLCRRNIDIAGFMPLSASSPLPRSPRSYRSEERLDADGLWDVAGSRLFGVERLRTWQAEIRSIEAELGRTVLSPDDYERHILTGTPIGIVPGGLARSFHPTEEPDLSVFPFATPIVPTGEQDYRHAIGDAASWAYVNAQIVLARYVDAFGRHGRPMDGPAWAALTAVMADLQTGTGARIAGGHFFFLGARGARETAGAIADLLPRGLALRARLARLLPEL</sequence>
<dbReference type="Proteomes" id="UP001242480">
    <property type="component" value="Unassembled WGS sequence"/>
</dbReference>
<dbReference type="RefSeq" id="WP_307272313.1">
    <property type="nucleotide sequence ID" value="NZ_JAUSVX010000003.1"/>
</dbReference>
<dbReference type="EMBL" id="JAUSVX010000003">
    <property type="protein sequence ID" value="MDQ0469532.1"/>
    <property type="molecule type" value="Genomic_DNA"/>
</dbReference>
<gene>
    <name evidence="1" type="ORF">QO011_002543</name>
</gene>
<keyword evidence="2" id="KW-1185">Reference proteome</keyword>
<accession>A0ABU0J8Q2</accession>
<evidence type="ECO:0000313" key="1">
    <source>
        <dbReference type="EMBL" id="MDQ0469532.1"/>
    </source>
</evidence>
<evidence type="ECO:0008006" key="3">
    <source>
        <dbReference type="Google" id="ProtNLM"/>
    </source>
</evidence>
<organism evidence="1 2">
    <name type="scientific">Labrys wisconsinensis</name>
    <dbReference type="NCBI Taxonomy" id="425677"/>
    <lineage>
        <taxon>Bacteria</taxon>
        <taxon>Pseudomonadati</taxon>
        <taxon>Pseudomonadota</taxon>
        <taxon>Alphaproteobacteria</taxon>
        <taxon>Hyphomicrobiales</taxon>
        <taxon>Xanthobacteraceae</taxon>
        <taxon>Labrys</taxon>
    </lineage>
</organism>
<dbReference type="Gene3D" id="3.40.50.1820">
    <property type="entry name" value="alpha/beta hydrolase"/>
    <property type="match status" value="1"/>
</dbReference>